<proteinExistence type="predicted"/>
<organism evidence="2 3">
    <name type="scientific">Sporosarcina saromensis</name>
    <dbReference type="NCBI Taxonomy" id="359365"/>
    <lineage>
        <taxon>Bacteria</taxon>
        <taxon>Bacillati</taxon>
        <taxon>Bacillota</taxon>
        <taxon>Bacilli</taxon>
        <taxon>Bacillales</taxon>
        <taxon>Caryophanaceae</taxon>
        <taxon>Sporosarcina</taxon>
    </lineage>
</organism>
<evidence type="ECO:0000256" key="1">
    <source>
        <dbReference type="SAM" id="Phobius"/>
    </source>
</evidence>
<evidence type="ECO:0000313" key="2">
    <source>
        <dbReference type="EMBL" id="MDW0114378.1"/>
    </source>
</evidence>
<evidence type="ECO:0008006" key="4">
    <source>
        <dbReference type="Google" id="ProtNLM"/>
    </source>
</evidence>
<accession>A0ABU4GBQ9</accession>
<dbReference type="Proteomes" id="UP001282284">
    <property type="component" value="Unassembled WGS sequence"/>
</dbReference>
<gene>
    <name evidence="2" type="ORF">QT711_14365</name>
</gene>
<comment type="caution">
    <text evidence="2">The sequence shown here is derived from an EMBL/GenBank/DDBJ whole genome shotgun (WGS) entry which is preliminary data.</text>
</comment>
<feature type="transmembrane region" description="Helical" evidence="1">
    <location>
        <begin position="6"/>
        <end position="23"/>
    </location>
</feature>
<keyword evidence="3" id="KW-1185">Reference proteome</keyword>
<keyword evidence="1" id="KW-0812">Transmembrane</keyword>
<sequence>MKRFIIYNVLICLVVCISGYSYIKNHARETIASTYALQYTANKYGLDEGEIELLDVTYRRGMGVYEITMQSNVSKEEFASEVRMANAHLVSHFYDQTRDYRKQQSGER</sequence>
<dbReference type="EMBL" id="JAUBDI010000016">
    <property type="protein sequence ID" value="MDW0114378.1"/>
    <property type="molecule type" value="Genomic_DNA"/>
</dbReference>
<evidence type="ECO:0000313" key="3">
    <source>
        <dbReference type="Proteomes" id="UP001282284"/>
    </source>
</evidence>
<protein>
    <recommendedName>
        <fullName evidence="4">DUF3139 domain-containing protein</fullName>
    </recommendedName>
</protein>
<dbReference type="RefSeq" id="WP_317945372.1">
    <property type="nucleotide sequence ID" value="NZ_JAUBDI010000016.1"/>
</dbReference>
<keyword evidence="1" id="KW-1133">Transmembrane helix</keyword>
<name>A0ABU4GBQ9_9BACL</name>
<reference evidence="2 3" key="1">
    <citation type="submission" date="2023-06" db="EMBL/GenBank/DDBJ databases">
        <title>Sporosarcina sp. nov., isolated from Korean traditional fermented seafood 'Jeotgal'.</title>
        <authorList>
            <person name="Yang A.I."/>
            <person name="Shin N.-R."/>
        </authorList>
    </citation>
    <scope>NUCLEOTIDE SEQUENCE [LARGE SCALE GENOMIC DNA]</scope>
    <source>
        <strain evidence="2 3">KCTC13119</strain>
    </source>
</reference>
<keyword evidence="1" id="KW-0472">Membrane</keyword>